<proteinExistence type="inferred from homology"/>
<sequence length="236" mass="26596">MNGKFALVTGASRGIGLSVSKVLLELGYIVYGVCRNPNQCEFQNPSFHLIECDLSNPKQIQKLIDSFPNQDKLHVIVNNAGFAKFGPIEELSPEKMIDMVHVNLLAPMLITNGFTRILKQNEGHIFFIGSVSGNHLSPWGNVYGSLKAGLHHFSRLLFDELRKYSVKVHLLIPDITKTDFYKDLNIEPDTDINSFLLPEQIATVVKQILMDQSGMIVPEIHVSPQLLKLKRKKYLK</sequence>
<reference evidence="3" key="1">
    <citation type="journal article" date="2019" name="PLoS Negl. Trop. Dis.">
        <title>Revisiting the worldwide diversity of Leptospira species in the environment.</title>
        <authorList>
            <person name="Vincent A.T."/>
            <person name="Schiettekatte O."/>
            <person name="Bourhy P."/>
            <person name="Veyrier F.J."/>
            <person name="Picardeau M."/>
        </authorList>
    </citation>
    <scope>NUCLEOTIDE SEQUENCE [LARGE SCALE GENOMIC DNA]</scope>
    <source>
        <strain evidence="3">201800272</strain>
    </source>
</reference>
<dbReference type="CDD" id="cd05233">
    <property type="entry name" value="SDR_c"/>
    <property type="match status" value="1"/>
</dbReference>
<dbReference type="PANTHER" id="PTHR42879:SF2">
    <property type="entry name" value="3-OXOACYL-[ACYL-CARRIER-PROTEIN] REDUCTASE FABG"/>
    <property type="match status" value="1"/>
</dbReference>
<dbReference type="Pfam" id="PF00106">
    <property type="entry name" value="adh_short"/>
    <property type="match status" value="1"/>
</dbReference>
<dbReference type="InterPro" id="IPR050259">
    <property type="entry name" value="SDR"/>
</dbReference>
<dbReference type="InterPro" id="IPR002347">
    <property type="entry name" value="SDR_fam"/>
</dbReference>
<keyword evidence="3" id="KW-1185">Reference proteome</keyword>
<evidence type="ECO:0000256" key="1">
    <source>
        <dbReference type="ARBA" id="ARBA00006484"/>
    </source>
</evidence>
<evidence type="ECO:0000313" key="3">
    <source>
        <dbReference type="Proteomes" id="UP000298200"/>
    </source>
</evidence>
<comment type="caution">
    <text evidence="2">The sequence shown here is derived from an EMBL/GenBank/DDBJ whole genome shotgun (WGS) entry which is preliminary data.</text>
</comment>
<dbReference type="Gene3D" id="3.40.50.720">
    <property type="entry name" value="NAD(P)-binding Rossmann-like Domain"/>
    <property type="match status" value="1"/>
</dbReference>
<organism evidence="2 3">
    <name type="scientific">Leptospira yanagawae</name>
    <dbReference type="NCBI Taxonomy" id="293069"/>
    <lineage>
        <taxon>Bacteria</taxon>
        <taxon>Pseudomonadati</taxon>
        <taxon>Spirochaetota</taxon>
        <taxon>Spirochaetia</taxon>
        <taxon>Leptospirales</taxon>
        <taxon>Leptospiraceae</taxon>
        <taxon>Leptospira</taxon>
    </lineage>
</organism>
<dbReference type="PANTHER" id="PTHR42879">
    <property type="entry name" value="3-OXOACYL-(ACYL-CARRIER-PROTEIN) REDUCTASE"/>
    <property type="match status" value="1"/>
</dbReference>
<accession>A0ABY2M2M2</accession>
<protein>
    <submittedName>
        <fullName evidence="2">SDR family oxidoreductase</fullName>
    </submittedName>
</protein>
<dbReference type="PRINTS" id="PR00081">
    <property type="entry name" value="GDHRDH"/>
</dbReference>
<dbReference type="RefSeq" id="WP_135634303.1">
    <property type="nucleotide sequence ID" value="NZ_RQFU01000010.1"/>
</dbReference>
<comment type="similarity">
    <text evidence="1">Belongs to the short-chain dehydrogenases/reductases (SDR) family.</text>
</comment>
<dbReference type="EMBL" id="RQFU01000010">
    <property type="protein sequence ID" value="TGL22300.1"/>
    <property type="molecule type" value="Genomic_DNA"/>
</dbReference>
<name>A0ABY2M2M2_9LEPT</name>
<gene>
    <name evidence="2" type="ORF">EHQ46_06175</name>
</gene>
<dbReference type="Proteomes" id="UP000298200">
    <property type="component" value="Unassembled WGS sequence"/>
</dbReference>
<dbReference type="SUPFAM" id="SSF51735">
    <property type="entry name" value="NAD(P)-binding Rossmann-fold domains"/>
    <property type="match status" value="1"/>
</dbReference>
<evidence type="ECO:0000313" key="2">
    <source>
        <dbReference type="EMBL" id="TGL22300.1"/>
    </source>
</evidence>
<dbReference type="InterPro" id="IPR036291">
    <property type="entry name" value="NAD(P)-bd_dom_sf"/>
</dbReference>